<dbReference type="Proteomes" id="UP000253090">
    <property type="component" value="Unassembled WGS sequence"/>
</dbReference>
<accession>A0A369B2G3</accession>
<organism evidence="1 2">
    <name type="scientific">Fontibacillus phaseoli</name>
    <dbReference type="NCBI Taxonomy" id="1416533"/>
    <lineage>
        <taxon>Bacteria</taxon>
        <taxon>Bacillati</taxon>
        <taxon>Bacillota</taxon>
        <taxon>Bacilli</taxon>
        <taxon>Bacillales</taxon>
        <taxon>Paenibacillaceae</taxon>
        <taxon>Fontibacillus</taxon>
    </lineage>
</organism>
<dbReference type="InterPro" id="IPR036397">
    <property type="entry name" value="RNaseH_sf"/>
</dbReference>
<sequence>MNILFCDQSLLQFGFCIVNVSTQSYILKEYGLLNLDGKVNYFERLIQIEKWLIKLIEEHYSR</sequence>
<gene>
    <name evidence="1" type="ORF">DFP94_11481</name>
</gene>
<evidence type="ECO:0008006" key="3">
    <source>
        <dbReference type="Google" id="ProtNLM"/>
    </source>
</evidence>
<dbReference type="AlphaFoldDB" id="A0A369B2G3"/>
<dbReference type="GO" id="GO:0003676">
    <property type="term" value="F:nucleic acid binding"/>
    <property type="evidence" value="ECO:0007669"/>
    <property type="project" value="InterPro"/>
</dbReference>
<dbReference type="SUPFAM" id="SSF53098">
    <property type="entry name" value="Ribonuclease H-like"/>
    <property type="match status" value="1"/>
</dbReference>
<protein>
    <recommendedName>
        <fullName evidence="3">Holliday junction resolvase RuvC</fullName>
    </recommendedName>
</protein>
<proteinExistence type="predicted"/>
<evidence type="ECO:0000313" key="2">
    <source>
        <dbReference type="Proteomes" id="UP000253090"/>
    </source>
</evidence>
<dbReference type="Gene3D" id="3.30.420.10">
    <property type="entry name" value="Ribonuclease H-like superfamily/Ribonuclease H"/>
    <property type="match status" value="1"/>
</dbReference>
<dbReference type="InterPro" id="IPR012337">
    <property type="entry name" value="RNaseH-like_sf"/>
</dbReference>
<reference evidence="1 2" key="1">
    <citation type="submission" date="2018-07" db="EMBL/GenBank/DDBJ databases">
        <title>Genomic Encyclopedia of Type Strains, Phase III (KMG-III): the genomes of soil and plant-associated and newly described type strains.</title>
        <authorList>
            <person name="Whitman W."/>
        </authorList>
    </citation>
    <scope>NUCLEOTIDE SEQUENCE [LARGE SCALE GENOMIC DNA]</scope>
    <source>
        <strain evidence="1 2">CECT 8333</strain>
    </source>
</reference>
<keyword evidence="2" id="KW-1185">Reference proteome</keyword>
<dbReference type="EMBL" id="QPJW01000014">
    <property type="protein sequence ID" value="RCX15633.1"/>
    <property type="molecule type" value="Genomic_DNA"/>
</dbReference>
<comment type="caution">
    <text evidence="1">The sequence shown here is derived from an EMBL/GenBank/DDBJ whole genome shotgun (WGS) entry which is preliminary data.</text>
</comment>
<name>A0A369B2G3_9BACL</name>
<evidence type="ECO:0000313" key="1">
    <source>
        <dbReference type="EMBL" id="RCX15633.1"/>
    </source>
</evidence>